<dbReference type="PANTHER" id="PTHR12905">
    <property type="entry name" value="METALLOPHOSPHOESTERASE"/>
    <property type="match status" value="1"/>
</dbReference>
<reference evidence="2 3" key="1">
    <citation type="journal article" date="2016" name="Front. Microbiol.">
        <title>Genome and transcriptome sequences reveal the specific parasitism of the nematophagous Purpureocillium lilacinum 36-1.</title>
        <authorList>
            <person name="Xie J."/>
            <person name="Li S."/>
            <person name="Mo C."/>
            <person name="Xiao X."/>
            <person name="Peng D."/>
            <person name="Wang G."/>
            <person name="Xiao Y."/>
        </authorList>
    </citation>
    <scope>NUCLEOTIDE SEQUENCE [LARGE SCALE GENOMIC DNA]</scope>
    <source>
        <strain evidence="2 3">36-1</strain>
    </source>
</reference>
<comment type="caution">
    <text evidence="2">The sequence shown here is derived from an EMBL/GenBank/DDBJ whole genome shotgun (WGS) entry which is preliminary data.</text>
</comment>
<dbReference type="EMBL" id="LCWV01000013">
    <property type="protein sequence ID" value="PWI69130.1"/>
    <property type="molecule type" value="Genomic_DNA"/>
</dbReference>
<name>A0A2U3E3P7_PURLI</name>
<evidence type="ECO:0000313" key="3">
    <source>
        <dbReference type="Proteomes" id="UP000245956"/>
    </source>
</evidence>
<proteinExistence type="predicted"/>
<dbReference type="InterPro" id="IPR051693">
    <property type="entry name" value="UPF0046_metallophosphoest"/>
</dbReference>
<evidence type="ECO:0000259" key="1">
    <source>
        <dbReference type="Pfam" id="PF00149"/>
    </source>
</evidence>
<dbReference type="InterPro" id="IPR004843">
    <property type="entry name" value="Calcineurin-like_PHP"/>
</dbReference>
<dbReference type="Proteomes" id="UP000245956">
    <property type="component" value="Unassembled WGS sequence"/>
</dbReference>
<dbReference type="AlphaFoldDB" id="A0A2U3E3P7"/>
<feature type="domain" description="Calcineurin-like phosphoesterase" evidence="1">
    <location>
        <begin position="11"/>
        <end position="198"/>
    </location>
</feature>
<dbReference type="CDD" id="cd07379">
    <property type="entry name" value="MPP_239FB"/>
    <property type="match status" value="1"/>
</dbReference>
<accession>A0A2U3E3P7</accession>
<evidence type="ECO:0000313" key="2">
    <source>
        <dbReference type="EMBL" id="PWI69130.1"/>
    </source>
</evidence>
<organism evidence="2 3">
    <name type="scientific">Purpureocillium lilacinum</name>
    <name type="common">Paecilomyces lilacinus</name>
    <dbReference type="NCBI Taxonomy" id="33203"/>
    <lineage>
        <taxon>Eukaryota</taxon>
        <taxon>Fungi</taxon>
        <taxon>Dikarya</taxon>
        <taxon>Ascomycota</taxon>
        <taxon>Pezizomycotina</taxon>
        <taxon>Sordariomycetes</taxon>
        <taxon>Hypocreomycetidae</taxon>
        <taxon>Hypocreales</taxon>
        <taxon>Ophiocordycipitaceae</taxon>
        <taxon>Purpureocillium</taxon>
    </lineage>
</organism>
<dbReference type="SUPFAM" id="SSF56300">
    <property type="entry name" value="Metallo-dependent phosphatases"/>
    <property type="match status" value="1"/>
</dbReference>
<dbReference type="PANTHER" id="PTHR12905:SF0">
    <property type="entry name" value="CALCINEURIN-LIKE PHOSPHOESTERASE DOMAIN-CONTAINING PROTEIN"/>
    <property type="match status" value="1"/>
</dbReference>
<protein>
    <recommendedName>
        <fullName evidence="1">Calcineurin-like phosphoesterase domain-containing protein</fullName>
    </recommendedName>
</protein>
<sequence>MARSGVKTRMLILSDTHGLPLEDKLPKQPIDVAIHCGDLTEESKLDEFRVTLRNLQAIDAPLKLVIAGNHDFTLDTPVFRKILEEATPSIDEQLMRKEAKASDFSTKGLIDFYLATEELYVFMRAPVPLHLANRDSNTIQVKVISTTSRRTRTVSSLTDRHRASWDRTHSRERAGSSDLFAAVARARPRLHCFGHIHEGWGAKLVVWRENASEQPSNLTDIDNERSVTAETLGTIRRSNFDTDETAADKAAKAHAYAEKGCCETSHCHGDERPVSLGRETLFVNASIKGDDELDIHFPWLITLDLAKREGD</sequence>
<dbReference type="Pfam" id="PF00149">
    <property type="entry name" value="Metallophos"/>
    <property type="match status" value="1"/>
</dbReference>
<dbReference type="InterPro" id="IPR029052">
    <property type="entry name" value="Metallo-depent_PP-like"/>
</dbReference>
<dbReference type="GO" id="GO:0016787">
    <property type="term" value="F:hydrolase activity"/>
    <property type="evidence" value="ECO:0007669"/>
    <property type="project" value="InterPro"/>
</dbReference>
<gene>
    <name evidence="2" type="ORF">PCL_01515</name>
</gene>
<dbReference type="Gene3D" id="3.60.21.10">
    <property type="match status" value="2"/>
</dbReference>